<feature type="transmembrane region" description="Helical" evidence="1">
    <location>
        <begin position="284"/>
        <end position="307"/>
    </location>
</feature>
<evidence type="ECO:0000313" key="2">
    <source>
        <dbReference type="EMBL" id="RWR29817.1"/>
    </source>
</evidence>
<comment type="caution">
    <text evidence="2">The sequence shown here is derived from an EMBL/GenBank/DDBJ whole genome shotgun (WGS) entry which is preliminary data.</text>
</comment>
<dbReference type="AlphaFoldDB" id="A0A443KAI5"/>
<evidence type="ECO:0008006" key="4">
    <source>
        <dbReference type="Google" id="ProtNLM"/>
    </source>
</evidence>
<reference evidence="2 3" key="1">
    <citation type="submission" date="2019-01" db="EMBL/GenBank/DDBJ databases">
        <title>Sinorhodobacter populi sp. nov. isolated from the symptomatic bark tissue of Populus euramericana canker.</title>
        <authorList>
            <person name="Xu G."/>
        </authorList>
    </citation>
    <scope>NUCLEOTIDE SEQUENCE [LARGE SCALE GENOMIC DNA]</scope>
    <source>
        <strain evidence="2 3">07D10-4-3</strain>
    </source>
</reference>
<feature type="transmembrane region" description="Helical" evidence="1">
    <location>
        <begin position="39"/>
        <end position="60"/>
    </location>
</feature>
<accession>A0A443KAI5</accession>
<evidence type="ECO:0000256" key="1">
    <source>
        <dbReference type="SAM" id="Phobius"/>
    </source>
</evidence>
<keyword evidence="1" id="KW-0812">Transmembrane</keyword>
<sequence length="379" mass="42653">MRDNRLDVIRGLAVILITISHTNPGPVLNAQFGHYYISYFFFNFADVFVAFSGLVCGIVYRKAAEREGAPAVIRKGFIRAAQLFLYNALAFAGVLLIVALFNSIGVHTKHHDLGGAPWAQAFMGTVFLYAPIEFFNILNFYILLLGILPFFILAQLRFRWTILISGALYLGYEAFRFLTRTQGDAGTFFASPVAWQFLFFGAVCIGMYYTRVRDALPPLNRTIGPILLYFLVTHFMRDQSWIVHNFSDKYDLGFLRIVDLVLVCYLIDRLVPPDVKITAPVVQSMAAVGANSLFCFSVSLMLCYLASNVLTLVDGHRAVYLVVLLCEIFAFLALGNLLRRNEGFRRLTQIRWVEKLFPAGRSSVPGKTFPSASVRSQSR</sequence>
<feature type="transmembrane region" description="Helical" evidence="1">
    <location>
        <begin position="160"/>
        <end position="178"/>
    </location>
</feature>
<keyword evidence="1" id="KW-1133">Transmembrane helix</keyword>
<feature type="transmembrane region" description="Helical" evidence="1">
    <location>
        <begin position="193"/>
        <end position="210"/>
    </location>
</feature>
<feature type="transmembrane region" description="Helical" evidence="1">
    <location>
        <begin position="83"/>
        <end position="106"/>
    </location>
</feature>
<dbReference type="PANTHER" id="PTHR38592:SF3">
    <property type="entry name" value="BLL4819 PROTEIN"/>
    <property type="match status" value="1"/>
</dbReference>
<dbReference type="InterPro" id="IPR014550">
    <property type="entry name" value="UCP028704_OpgC"/>
</dbReference>
<feature type="transmembrane region" description="Helical" evidence="1">
    <location>
        <begin position="126"/>
        <end position="153"/>
    </location>
</feature>
<dbReference type="RefSeq" id="WP_128232873.1">
    <property type="nucleotide sequence ID" value="NZ_SAUY01000018.1"/>
</dbReference>
<organism evidence="2 3">
    <name type="scientific">Paenirhodobacter populi</name>
    <dbReference type="NCBI Taxonomy" id="2306993"/>
    <lineage>
        <taxon>Bacteria</taxon>
        <taxon>Pseudomonadati</taxon>
        <taxon>Pseudomonadota</taxon>
        <taxon>Alphaproteobacteria</taxon>
        <taxon>Rhodobacterales</taxon>
        <taxon>Rhodobacter group</taxon>
        <taxon>Paenirhodobacter</taxon>
    </lineage>
</organism>
<dbReference type="EMBL" id="SAUY01000018">
    <property type="protein sequence ID" value="RWR29817.1"/>
    <property type="molecule type" value="Genomic_DNA"/>
</dbReference>
<proteinExistence type="predicted"/>
<keyword evidence="1" id="KW-0472">Membrane</keyword>
<reference evidence="2 3" key="2">
    <citation type="submission" date="2019-01" db="EMBL/GenBank/DDBJ databases">
        <authorList>
            <person name="Li Y."/>
        </authorList>
    </citation>
    <scope>NUCLEOTIDE SEQUENCE [LARGE SCALE GENOMIC DNA]</scope>
    <source>
        <strain evidence="2 3">07D10-4-3</strain>
    </source>
</reference>
<evidence type="ECO:0000313" key="3">
    <source>
        <dbReference type="Proteomes" id="UP000284451"/>
    </source>
</evidence>
<protein>
    <recommendedName>
        <fullName evidence="4">OpgC domain-containing protein</fullName>
    </recommendedName>
</protein>
<dbReference type="Proteomes" id="UP000284451">
    <property type="component" value="Unassembled WGS sequence"/>
</dbReference>
<name>A0A443KAI5_9RHOB</name>
<feature type="transmembrane region" description="Helical" evidence="1">
    <location>
        <begin position="319"/>
        <end position="338"/>
    </location>
</feature>
<dbReference type="PANTHER" id="PTHR38592">
    <property type="entry name" value="BLL4819 PROTEIN"/>
    <property type="match status" value="1"/>
</dbReference>
<dbReference type="Pfam" id="PF10129">
    <property type="entry name" value="OpgC_C"/>
    <property type="match status" value="1"/>
</dbReference>
<gene>
    <name evidence="2" type="ORF">D2T29_13600</name>
</gene>